<dbReference type="SUPFAM" id="SSF55729">
    <property type="entry name" value="Acyl-CoA N-acyltransferases (Nat)"/>
    <property type="match status" value="1"/>
</dbReference>
<dbReference type="Gene3D" id="3.40.630.30">
    <property type="match status" value="1"/>
</dbReference>
<proteinExistence type="predicted"/>
<dbReference type="CDD" id="cd04301">
    <property type="entry name" value="NAT_SF"/>
    <property type="match status" value="1"/>
</dbReference>
<reference evidence="3" key="2">
    <citation type="submission" date="2023-05" db="EMBL/GenBank/DDBJ databases">
        <authorList>
            <consortium name="Lawrence Berkeley National Laboratory"/>
            <person name="Steindorff A."/>
            <person name="Hensen N."/>
            <person name="Bonometti L."/>
            <person name="Westerberg I."/>
            <person name="Brannstrom I.O."/>
            <person name="Guillou S."/>
            <person name="Cros-Aarteil S."/>
            <person name="Calhoun S."/>
            <person name="Haridas S."/>
            <person name="Kuo A."/>
            <person name="Mondo S."/>
            <person name="Pangilinan J."/>
            <person name="Riley R."/>
            <person name="Labutti K."/>
            <person name="Andreopoulos B."/>
            <person name="Lipzen A."/>
            <person name="Chen C."/>
            <person name="Yanf M."/>
            <person name="Daum C."/>
            <person name="Ng V."/>
            <person name="Clum A."/>
            <person name="Ohm R."/>
            <person name="Martin F."/>
            <person name="Silar P."/>
            <person name="Natvig D."/>
            <person name="Lalanne C."/>
            <person name="Gautier V."/>
            <person name="Ament-Velasquez S.L."/>
            <person name="Kruys A."/>
            <person name="Hutchinson M.I."/>
            <person name="Powell A.J."/>
            <person name="Barry K."/>
            <person name="Miller A.N."/>
            <person name="Grigoriev I.V."/>
            <person name="Debuchy R."/>
            <person name="Gladieux P."/>
            <person name="Thoren M.H."/>
            <person name="Johannesson H."/>
        </authorList>
    </citation>
    <scope>NUCLEOTIDE SEQUENCE</scope>
    <source>
        <strain evidence="3">CBS 731.68</strain>
    </source>
</reference>
<sequence length="343" mass="37815">MTPDIILEDTPTPSEPLLRLLKSHLPHSLPVLRRLQFALNFSGGRTPHTHVLYAHYPGDDTNDTKGGHFAAGCVDLSRGPETQLWIYSSLEHAANNNNHSKPDAMLRDGYSPIIKADDAEEERALTLVLAILRRIKAVAAAASTSNSGSDDVHDGNEGGNRTGEGAPDILVGSLHETVRQGLLARGVRMSKAPAVGPEVDWEFCGKWLFRVEDFPVPPAEGRHEEGLPEGMRWDRVRKEDVGVVLARTSIKRKELDDGTPIAWAFMGDIMESLGLDGTLMTLHVEEEYRQRGLAKALACKLMREHLQDYGDDCWGAADVFVENHKSQALCRSIGGKNSWTLSW</sequence>
<dbReference type="RefSeq" id="XP_062652539.1">
    <property type="nucleotide sequence ID" value="XM_062788025.1"/>
</dbReference>
<gene>
    <name evidence="3" type="ORF">N657DRAFT_560978</name>
</gene>
<reference evidence="3" key="1">
    <citation type="journal article" date="2023" name="Mol. Phylogenet. Evol.">
        <title>Genome-scale phylogeny and comparative genomics of the fungal order Sordariales.</title>
        <authorList>
            <person name="Hensen N."/>
            <person name="Bonometti L."/>
            <person name="Westerberg I."/>
            <person name="Brannstrom I.O."/>
            <person name="Guillou S."/>
            <person name="Cros-Aarteil S."/>
            <person name="Calhoun S."/>
            <person name="Haridas S."/>
            <person name="Kuo A."/>
            <person name="Mondo S."/>
            <person name="Pangilinan J."/>
            <person name="Riley R."/>
            <person name="LaButti K."/>
            <person name="Andreopoulos B."/>
            <person name="Lipzen A."/>
            <person name="Chen C."/>
            <person name="Yan M."/>
            <person name="Daum C."/>
            <person name="Ng V."/>
            <person name="Clum A."/>
            <person name="Steindorff A."/>
            <person name="Ohm R.A."/>
            <person name="Martin F."/>
            <person name="Silar P."/>
            <person name="Natvig D.O."/>
            <person name="Lalanne C."/>
            <person name="Gautier V."/>
            <person name="Ament-Velasquez S.L."/>
            <person name="Kruys A."/>
            <person name="Hutchinson M.I."/>
            <person name="Powell A.J."/>
            <person name="Barry K."/>
            <person name="Miller A.N."/>
            <person name="Grigoriev I.V."/>
            <person name="Debuchy R."/>
            <person name="Gladieux P."/>
            <person name="Hiltunen Thoren M."/>
            <person name="Johannesson H."/>
        </authorList>
    </citation>
    <scope>NUCLEOTIDE SEQUENCE</scope>
    <source>
        <strain evidence="3">CBS 731.68</strain>
    </source>
</reference>
<name>A0AAN6Z8Q7_9PEZI</name>
<dbReference type="AlphaFoldDB" id="A0AAN6Z8Q7"/>
<organism evidence="3 4">
    <name type="scientific">Parathielavia appendiculata</name>
    <dbReference type="NCBI Taxonomy" id="2587402"/>
    <lineage>
        <taxon>Eukaryota</taxon>
        <taxon>Fungi</taxon>
        <taxon>Dikarya</taxon>
        <taxon>Ascomycota</taxon>
        <taxon>Pezizomycotina</taxon>
        <taxon>Sordariomycetes</taxon>
        <taxon>Sordariomycetidae</taxon>
        <taxon>Sordariales</taxon>
        <taxon>Chaetomiaceae</taxon>
        <taxon>Parathielavia</taxon>
    </lineage>
</organism>
<dbReference type="GO" id="GO:0016747">
    <property type="term" value="F:acyltransferase activity, transferring groups other than amino-acyl groups"/>
    <property type="evidence" value="ECO:0007669"/>
    <property type="project" value="InterPro"/>
</dbReference>
<evidence type="ECO:0000256" key="1">
    <source>
        <dbReference type="SAM" id="MobiDB-lite"/>
    </source>
</evidence>
<dbReference type="Pfam" id="PF00583">
    <property type="entry name" value="Acetyltransf_1"/>
    <property type="match status" value="1"/>
</dbReference>
<dbReference type="GeneID" id="87824795"/>
<dbReference type="PANTHER" id="PTHR20958:SF6">
    <property type="entry name" value="GLYCINE N-ACYLTRANSFERASE-LIKE PROTEIN"/>
    <property type="match status" value="1"/>
</dbReference>
<keyword evidence="4" id="KW-1185">Reference proteome</keyword>
<accession>A0AAN6Z8Q7</accession>
<evidence type="ECO:0000313" key="4">
    <source>
        <dbReference type="Proteomes" id="UP001302602"/>
    </source>
</evidence>
<dbReference type="InterPro" id="IPR053225">
    <property type="entry name" value="Acyl-CoA_N-acyltransferase"/>
</dbReference>
<dbReference type="InterPro" id="IPR016181">
    <property type="entry name" value="Acyl_CoA_acyltransferase"/>
</dbReference>
<comment type="caution">
    <text evidence="3">The sequence shown here is derived from an EMBL/GenBank/DDBJ whole genome shotgun (WGS) entry which is preliminary data.</text>
</comment>
<evidence type="ECO:0000313" key="3">
    <source>
        <dbReference type="EMBL" id="KAK4128768.1"/>
    </source>
</evidence>
<feature type="region of interest" description="Disordered" evidence="1">
    <location>
        <begin position="143"/>
        <end position="168"/>
    </location>
</feature>
<dbReference type="EMBL" id="MU853223">
    <property type="protein sequence ID" value="KAK4128768.1"/>
    <property type="molecule type" value="Genomic_DNA"/>
</dbReference>
<dbReference type="Proteomes" id="UP001302602">
    <property type="component" value="Unassembled WGS sequence"/>
</dbReference>
<protein>
    <recommendedName>
        <fullName evidence="2">N-acetyltransferase domain-containing protein</fullName>
    </recommendedName>
</protein>
<evidence type="ECO:0000259" key="2">
    <source>
        <dbReference type="Pfam" id="PF00583"/>
    </source>
</evidence>
<dbReference type="InterPro" id="IPR000182">
    <property type="entry name" value="GNAT_dom"/>
</dbReference>
<feature type="domain" description="N-acetyltransferase" evidence="2">
    <location>
        <begin position="255"/>
        <end position="331"/>
    </location>
</feature>
<dbReference type="PANTHER" id="PTHR20958">
    <property type="entry name" value="GLYCINE N-ACYLTRANSFERASE-LIKE PROTEIN"/>
    <property type="match status" value="1"/>
</dbReference>